<organism evidence="2 3">
    <name type="scientific">Ferranicluibacter rubi</name>
    <dbReference type="NCBI Taxonomy" id="2715133"/>
    <lineage>
        <taxon>Bacteria</taxon>
        <taxon>Pseudomonadati</taxon>
        <taxon>Pseudomonadota</taxon>
        <taxon>Alphaproteobacteria</taxon>
        <taxon>Hyphomicrobiales</taxon>
        <taxon>Rhizobiaceae</taxon>
        <taxon>Ferranicluibacter</taxon>
    </lineage>
</organism>
<keyword evidence="1" id="KW-0732">Signal</keyword>
<evidence type="ECO:0000313" key="2">
    <source>
        <dbReference type="EMBL" id="NHT78977.1"/>
    </source>
</evidence>
<dbReference type="AlphaFoldDB" id="A0AA44CF99"/>
<name>A0AA44CF99_9HYPH</name>
<feature type="chain" id="PRO_5041451008" description="DUF3298 domain-containing protein" evidence="1">
    <location>
        <begin position="20"/>
        <end position="426"/>
    </location>
</feature>
<evidence type="ECO:0000313" key="3">
    <source>
        <dbReference type="Proteomes" id="UP001155840"/>
    </source>
</evidence>
<gene>
    <name evidence="2" type="ORF">G8E10_25080</name>
</gene>
<evidence type="ECO:0000256" key="1">
    <source>
        <dbReference type="SAM" id="SignalP"/>
    </source>
</evidence>
<keyword evidence="3" id="KW-1185">Reference proteome</keyword>
<dbReference type="EMBL" id="JAANCM010000024">
    <property type="protein sequence ID" value="NHT78977.1"/>
    <property type="molecule type" value="Genomic_DNA"/>
</dbReference>
<comment type="caution">
    <text evidence="2">The sequence shown here is derived from an EMBL/GenBank/DDBJ whole genome shotgun (WGS) entry which is preliminary data.</text>
</comment>
<dbReference type="Proteomes" id="UP001155840">
    <property type="component" value="Unassembled WGS sequence"/>
</dbReference>
<feature type="signal peptide" evidence="1">
    <location>
        <begin position="1"/>
        <end position="19"/>
    </location>
</feature>
<accession>A0AA44CF99</accession>
<proteinExistence type="predicted"/>
<dbReference type="RefSeq" id="WP_167131142.1">
    <property type="nucleotide sequence ID" value="NZ_JAANCM010000024.1"/>
</dbReference>
<evidence type="ECO:0008006" key="4">
    <source>
        <dbReference type="Google" id="ProtNLM"/>
    </source>
</evidence>
<reference evidence="2" key="1">
    <citation type="submission" date="2020-03" db="EMBL/GenBank/DDBJ databases">
        <title>Ferranicluibacter endophyticum gen. nov., sp. nov., a new genus isolated from Rubus ulmifolius Schott. stem.</title>
        <authorList>
            <person name="Roca-Couso R."/>
            <person name="Flores-Felix J.D."/>
            <person name="Igual J.M."/>
            <person name="Rivas R."/>
        </authorList>
    </citation>
    <scope>NUCLEOTIDE SEQUENCE</scope>
    <source>
        <strain evidence="2">CRRU44</strain>
    </source>
</reference>
<sequence length="426" mass="45784">MRLPLALIVFSFGTGVAHSAEAVTYVGSIGSLPVILELASPGADGLRAGRYAYLAKGGDIPLHGMKVKDPDAMLLSEEKPCTEKLCKTADGDVIDVAPIAAEWNLKTEGSGERLLGTWRDKESGKTLQVKLVKKGKRTISDSEPDLLAALDPSYALTGTDQPMVLSKDSLPYDFLKMDRPFKQGVTTNLGDRSYRMDEDSRTGLSYPVVLSIGKVDPAPINRYLAQQRLQLALSAFSCMARAYLGFGWSGQDAEGTSGYDGGGSVTVEHLTSRLVGIAEGGSYWCGGAHPSNFGDHRLADARTGKALVPETLLRGWTATNGDGTVVDPSTVADPSLLSFGPSESLIQFILKNREKFDDETEKGCGYEDLIRSSLAVYFTTSDLVFTLQGLPHVIFACTDDLLTVPLKDARPLLTEEGAGYFEVLDL</sequence>
<protein>
    <recommendedName>
        <fullName evidence="4">DUF3298 domain-containing protein</fullName>
    </recommendedName>
</protein>